<dbReference type="EMBL" id="JAKIKP010000006">
    <property type="protein sequence ID" value="MCL1143102.1"/>
    <property type="molecule type" value="Genomic_DNA"/>
</dbReference>
<organism evidence="5 6">
    <name type="scientific">Shewanella gaetbuli</name>
    <dbReference type="NCBI Taxonomy" id="220752"/>
    <lineage>
        <taxon>Bacteria</taxon>
        <taxon>Pseudomonadati</taxon>
        <taxon>Pseudomonadota</taxon>
        <taxon>Gammaproteobacteria</taxon>
        <taxon>Alteromonadales</taxon>
        <taxon>Shewanellaceae</taxon>
        <taxon>Shewanella</taxon>
    </lineage>
</organism>
<proteinExistence type="inferred from homology"/>
<reference evidence="5" key="1">
    <citation type="submission" date="2022-01" db="EMBL/GenBank/DDBJ databases">
        <title>Whole genome-based taxonomy of the Shewanellaceae.</title>
        <authorList>
            <person name="Martin-Rodriguez A.J."/>
        </authorList>
    </citation>
    <scope>NUCLEOTIDE SEQUENCE</scope>
    <source>
        <strain evidence="5">DSM 16422</strain>
    </source>
</reference>
<comment type="similarity">
    <text evidence="2">Belongs to the ACC deaminase/D-cysteine desulfhydrase family.</text>
</comment>
<keyword evidence="6" id="KW-1185">Reference proteome</keyword>
<evidence type="ECO:0000313" key="5">
    <source>
        <dbReference type="EMBL" id="MCL1143102.1"/>
    </source>
</evidence>
<dbReference type="PANTHER" id="PTHR43780:SF2">
    <property type="entry name" value="1-AMINOCYCLOPROPANE-1-CARBOXYLATE DEAMINASE-RELATED"/>
    <property type="match status" value="1"/>
</dbReference>
<comment type="cofactor">
    <cofactor evidence="1">
        <name>pyridoxal 5'-phosphate</name>
        <dbReference type="ChEBI" id="CHEBI:597326"/>
    </cofactor>
</comment>
<dbReference type="SUPFAM" id="SSF53686">
    <property type="entry name" value="Tryptophan synthase beta subunit-like PLP-dependent enzymes"/>
    <property type="match status" value="1"/>
</dbReference>
<dbReference type="GO" id="GO:0019148">
    <property type="term" value="F:D-cysteine desulfhydrase activity"/>
    <property type="evidence" value="ECO:0007669"/>
    <property type="project" value="TreeGrafter"/>
</dbReference>
<evidence type="ECO:0000256" key="1">
    <source>
        <dbReference type="ARBA" id="ARBA00001933"/>
    </source>
</evidence>
<dbReference type="Proteomes" id="UP001139333">
    <property type="component" value="Unassembled WGS sequence"/>
</dbReference>
<protein>
    <submittedName>
        <fullName evidence="5">1-aminocyclopropane-1-carboxylate deaminase/D-cysteine desulfhydrase</fullName>
    </submittedName>
</protein>
<sequence length="332" mass="37634">MFTNSPTQSITLWDKQIFVKRDDLLDTHFSGNKARKFYHFLVNDFPHIKYIVGSGSAQANSLYSLSVLAKMNGWQLDYYVSHISEQVKSQYTSSTASQTNYAKSLENGANVLAIDWQRQQFSDCEHLDDAIEVLKPQYIERYGDKVLFVPEGGRCEFAKTGLKQLAAEVLEWSKATKQNDVVVFLPSGTGTTAVYLNQQLALLNASNDIKVQVATCCTVGDESYLTAQFSQLVDDVHLHPIILNDGKKYHFGKLYLPLYQLWQEVQQSTGVEFDLLYDPIGLSVLKHHLNNPIFADKTVLYLHQGGLIGNHSMLKRYQRKLAKTNVRKVERG</sequence>
<gene>
    <name evidence="5" type="ORF">L2672_10380</name>
</gene>
<comment type="caution">
    <text evidence="5">The sequence shown here is derived from an EMBL/GenBank/DDBJ whole genome shotgun (WGS) entry which is preliminary data.</text>
</comment>
<evidence type="ECO:0000256" key="4">
    <source>
        <dbReference type="PIRSR" id="PIRSR006278-2"/>
    </source>
</evidence>
<name>A0A9X2CIJ8_9GAMM</name>
<feature type="modified residue" description="N6-(pyridoxal phosphate)lysine" evidence="4">
    <location>
        <position position="33"/>
    </location>
</feature>
<keyword evidence="3 4" id="KW-0663">Pyridoxal phosphate</keyword>
<dbReference type="InterPro" id="IPR036052">
    <property type="entry name" value="TrpB-like_PALP_sf"/>
</dbReference>
<evidence type="ECO:0000256" key="3">
    <source>
        <dbReference type="ARBA" id="ARBA00022898"/>
    </source>
</evidence>
<dbReference type="AlphaFoldDB" id="A0A9X2CIJ8"/>
<dbReference type="PIRSF" id="PIRSF006278">
    <property type="entry name" value="ACCD_DCysDesulf"/>
    <property type="match status" value="1"/>
</dbReference>
<evidence type="ECO:0000256" key="2">
    <source>
        <dbReference type="ARBA" id="ARBA00008639"/>
    </source>
</evidence>
<dbReference type="PANTHER" id="PTHR43780">
    <property type="entry name" value="1-AMINOCYCLOPROPANE-1-CARBOXYLATE DEAMINASE-RELATED"/>
    <property type="match status" value="1"/>
</dbReference>
<evidence type="ECO:0000313" key="6">
    <source>
        <dbReference type="Proteomes" id="UP001139333"/>
    </source>
</evidence>
<dbReference type="InterPro" id="IPR027278">
    <property type="entry name" value="ACCD_DCysDesulf"/>
</dbReference>
<dbReference type="RefSeq" id="WP_248995780.1">
    <property type="nucleotide sequence ID" value="NZ_JAKIKP010000006.1"/>
</dbReference>
<accession>A0A9X2CIJ8</accession>
<dbReference type="Gene3D" id="3.40.50.1100">
    <property type="match status" value="2"/>
</dbReference>